<dbReference type="Proteomes" id="UP000059680">
    <property type="component" value="Chromosome 1"/>
</dbReference>
<dbReference type="InParanoid" id="A0A0P0VAG0"/>
<reference evidence="3" key="1">
    <citation type="journal article" date="2005" name="Nature">
        <title>The map-based sequence of the rice genome.</title>
        <authorList>
            <consortium name="International rice genome sequencing project (IRGSP)"/>
            <person name="Matsumoto T."/>
            <person name="Wu J."/>
            <person name="Kanamori H."/>
            <person name="Katayose Y."/>
            <person name="Fujisawa M."/>
            <person name="Namiki N."/>
            <person name="Mizuno H."/>
            <person name="Yamamoto K."/>
            <person name="Antonio B.A."/>
            <person name="Baba T."/>
            <person name="Sakata K."/>
            <person name="Nagamura Y."/>
            <person name="Aoki H."/>
            <person name="Arikawa K."/>
            <person name="Arita K."/>
            <person name="Bito T."/>
            <person name="Chiden Y."/>
            <person name="Fujitsuka N."/>
            <person name="Fukunaka R."/>
            <person name="Hamada M."/>
            <person name="Harada C."/>
            <person name="Hayashi A."/>
            <person name="Hijishita S."/>
            <person name="Honda M."/>
            <person name="Hosokawa S."/>
            <person name="Ichikawa Y."/>
            <person name="Idonuma A."/>
            <person name="Iijima M."/>
            <person name="Ikeda M."/>
            <person name="Ikeno M."/>
            <person name="Ito K."/>
            <person name="Ito S."/>
            <person name="Ito T."/>
            <person name="Ito Y."/>
            <person name="Ito Y."/>
            <person name="Iwabuchi A."/>
            <person name="Kamiya K."/>
            <person name="Karasawa W."/>
            <person name="Kurita K."/>
            <person name="Katagiri S."/>
            <person name="Kikuta A."/>
            <person name="Kobayashi H."/>
            <person name="Kobayashi N."/>
            <person name="Machita K."/>
            <person name="Maehara T."/>
            <person name="Masukawa M."/>
            <person name="Mizubayashi T."/>
            <person name="Mukai Y."/>
            <person name="Nagasaki H."/>
            <person name="Nagata Y."/>
            <person name="Naito S."/>
            <person name="Nakashima M."/>
            <person name="Nakama Y."/>
            <person name="Nakamichi Y."/>
            <person name="Nakamura M."/>
            <person name="Meguro A."/>
            <person name="Negishi M."/>
            <person name="Ohta I."/>
            <person name="Ohta T."/>
            <person name="Okamoto M."/>
            <person name="Ono N."/>
            <person name="Saji S."/>
            <person name="Sakaguchi M."/>
            <person name="Sakai K."/>
            <person name="Shibata M."/>
            <person name="Shimokawa T."/>
            <person name="Song J."/>
            <person name="Takazaki Y."/>
            <person name="Terasawa K."/>
            <person name="Tsugane M."/>
            <person name="Tsuji K."/>
            <person name="Ueda S."/>
            <person name="Waki K."/>
            <person name="Yamagata H."/>
            <person name="Yamamoto M."/>
            <person name="Yamamoto S."/>
            <person name="Yamane H."/>
            <person name="Yoshiki S."/>
            <person name="Yoshihara R."/>
            <person name="Yukawa K."/>
            <person name="Zhong H."/>
            <person name="Yano M."/>
            <person name="Yuan Q."/>
            <person name="Ouyang S."/>
            <person name="Liu J."/>
            <person name="Jones K.M."/>
            <person name="Gansberger K."/>
            <person name="Moffat K."/>
            <person name="Hill J."/>
            <person name="Bera J."/>
            <person name="Fadrosh D."/>
            <person name="Jin S."/>
            <person name="Johri S."/>
            <person name="Kim M."/>
            <person name="Overton L."/>
            <person name="Reardon M."/>
            <person name="Tsitrin T."/>
            <person name="Vuong H."/>
            <person name="Weaver B."/>
            <person name="Ciecko A."/>
            <person name="Tallon L."/>
            <person name="Jackson J."/>
            <person name="Pai G."/>
            <person name="Aken S.V."/>
            <person name="Utterback T."/>
            <person name="Reidmuller S."/>
            <person name="Feldblyum T."/>
            <person name="Hsiao J."/>
            <person name="Zismann V."/>
            <person name="Iobst S."/>
            <person name="de Vazeille A.R."/>
            <person name="Buell C.R."/>
            <person name="Ying K."/>
            <person name="Li Y."/>
            <person name="Lu T."/>
            <person name="Huang Y."/>
            <person name="Zhao Q."/>
            <person name="Feng Q."/>
            <person name="Zhang L."/>
            <person name="Zhu J."/>
            <person name="Weng Q."/>
            <person name="Mu J."/>
            <person name="Lu Y."/>
            <person name="Fan D."/>
            <person name="Liu Y."/>
            <person name="Guan J."/>
            <person name="Zhang Y."/>
            <person name="Yu S."/>
            <person name="Liu X."/>
            <person name="Zhang Y."/>
            <person name="Hong G."/>
            <person name="Han B."/>
            <person name="Choisne N."/>
            <person name="Demange N."/>
            <person name="Orjeda G."/>
            <person name="Samain S."/>
            <person name="Cattolico L."/>
            <person name="Pelletier E."/>
            <person name="Couloux A."/>
            <person name="Segurens B."/>
            <person name="Wincker P."/>
            <person name="D'Hont A."/>
            <person name="Scarpelli C."/>
            <person name="Weissenbach J."/>
            <person name="Salanoubat M."/>
            <person name="Quetier F."/>
            <person name="Yu Y."/>
            <person name="Kim H.R."/>
            <person name="Rambo T."/>
            <person name="Currie J."/>
            <person name="Collura K."/>
            <person name="Luo M."/>
            <person name="Yang T."/>
            <person name="Ammiraju J.S.S."/>
            <person name="Engler F."/>
            <person name="Soderlund C."/>
            <person name="Wing R.A."/>
            <person name="Palmer L.E."/>
            <person name="de la Bastide M."/>
            <person name="Spiegel L."/>
            <person name="Nascimento L."/>
            <person name="Zutavern T."/>
            <person name="O'Shaughnessy A."/>
            <person name="Dike S."/>
            <person name="Dedhia N."/>
            <person name="Preston R."/>
            <person name="Balija V."/>
            <person name="McCombie W.R."/>
            <person name="Chow T."/>
            <person name="Chen H."/>
            <person name="Chung M."/>
            <person name="Chen C."/>
            <person name="Shaw J."/>
            <person name="Wu H."/>
            <person name="Hsiao K."/>
            <person name="Chao Y."/>
            <person name="Chu M."/>
            <person name="Cheng C."/>
            <person name="Hour A."/>
            <person name="Lee P."/>
            <person name="Lin S."/>
            <person name="Lin Y."/>
            <person name="Liou J."/>
            <person name="Liu S."/>
            <person name="Hsing Y."/>
            <person name="Raghuvanshi S."/>
            <person name="Mohanty A."/>
            <person name="Bharti A.K."/>
            <person name="Gaur A."/>
            <person name="Gupta V."/>
            <person name="Kumar D."/>
            <person name="Ravi V."/>
            <person name="Vij S."/>
            <person name="Kapur A."/>
            <person name="Khurana P."/>
            <person name="Khurana P."/>
            <person name="Khurana J.P."/>
            <person name="Tyagi A.K."/>
            <person name="Gaikwad K."/>
            <person name="Singh A."/>
            <person name="Dalal V."/>
            <person name="Srivastava S."/>
            <person name="Dixit A."/>
            <person name="Pal A.K."/>
            <person name="Ghazi I.A."/>
            <person name="Yadav M."/>
            <person name="Pandit A."/>
            <person name="Bhargava A."/>
            <person name="Sureshbabu K."/>
            <person name="Batra K."/>
            <person name="Sharma T.R."/>
            <person name="Mohapatra T."/>
            <person name="Singh N.K."/>
            <person name="Messing J."/>
            <person name="Nelson A.B."/>
            <person name="Fuks G."/>
            <person name="Kavchok S."/>
            <person name="Keizer G."/>
            <person name="Linton E."/>
            <person name="Llaca V."/>
            <person name="Song R."/>
            <person name="Tanyolac B."/>
            <person name="Young S."/>
            <person name="Ho-Il K."/>
            <person name="Hahn J.H."/>
            <person name="Sangsakoo G."/>
            <person name="Vanavichit A."/>
            <person name="de Mattos Luiz.A.T."/>
            <person name="Zimmer P.D."/>
            <person name="Malone G."/>
            <person name="Dellagostin O."/>
            <person name="de Oliveira A.C."/>
            <person name="Bevan M."/>
            <person name="Bancroft I."/>
            <person name="Minx P."/>
            <person name="Cordum H."/>
            <person name="Wilson R."/>
            <person name="Cheng Z."/>
            <person name="Jin W."/>
            <person name="Jiang J."/>
            <person name="Leong S.A."/>
            <person name="Iwama H."/>
            <person name="Gojobori T."/>
            <person name="Itoh T."/>
            <person name="Niimura Y."/>
            <person name="Fujii Y."/>
            <person name="Habara T."/>
            <person name="Sakai H."/>
            <person name="Sato Y."/>
            <person name="Wilson G."/>
            <person name="Kumar K."/>
            <person name="McCouch S."/>
            <person name="Juretic N."/>
            <person name="Hoen D."/>
            <person name="Wright S."/>
            <person name="Bruskiewich R."/>
            <person name="Bureau T."/>
            <person name="Miyao A."/>
            <person name="Hirochika H."/>
            <person name="Nishikawa T."/>
            <person name="Kadowaki K."/>
            <person name="Sugiura M."/>
            <person name="Burr B."/>
            <person name="Sasaki T."/>
        </authorList>
    </citation>
    <scope>NUCLEOTIDE SEQUENCE [LARGE SCALE GENOMIC DNA]</scope>
    <source>
        <strain evidence="3">cv. Nipponbare</strain>
    </source>
</reference>
<dbReference type="AlphaFoldDB" id="A0A0P0VAG0"/>
<sequence length="101" mass="10919">MQAGRRGASSTSQGRESTSFNHEFQSDPGFSWTSTYAARSPPKVSKNGKSSRSFWEVVDTITGGCTSCFAPRQSKIKEGHVKPSNDGHDISISSSKLTFLS</sequence>
<evidence type="ECO:0000313" key="3">
    <source>
        <dbReference type="Proteomes" id="UP000059680"/>
    </source>
</evidence>
<reference evidence="2 3" key="3">
    <citation type="journal article" date="2013" name="Rice">
        <title>Improvement of the Oryza sativa Nipponbare reference genome using next generation sequence and optical map data.</title>
        <authorList>
            <person name="Kawahara Y."/>
            <person name="de la Bastide M."/>
            <person name="Hamilton J.P."/>
            <person name="Kanamori H."/>
            <person name="McCombie W.R."/>
            <person name="Ouyang S."/>
            <person name="Schwartz D.C."/>
            <person name="Tanaka T."/>
            <person name="Wu J."/>
            <person name="Zhou S."/>
            <person name="Childs K.L."/>
            <person name="Davidson R.M."/>
            <person name="Lin H."/>
            <person name="Quesada-Ocampo L."/>
            <person name="Vaillancourt B."/>
            <person name="Sakai H."/>
            <person name="Lee S.S."/>
            <person name="Kim J."/>
            <person name="Numa H."/>
            <person name="Itoh T."/>
            <person name="Buell C.R."/>
            <person name="Matsumoto T."/>
        </authorList>
    </citation>
    <scope>NUCLEOTIDE SEQUENCE [LARGE SCALE GENOMIC DNA]</scope>
    <source>
        <strain evidence="3">cv. Nipponbare</strain>
    </source>
</reference>
<feature type="compositionally biased region" description="Polar residues" evidence="1">
    <location>
        <begin position="8"/>
        <end position="23"/>
    </location>
</feature>
<dbReference type="PaxDb" id="39947-A0A0P0VAG0"/>
<proteinExistence type="predicted"/>
<reference evidence="2 3" key="2">
    <citation type="journal article" date="2013" name="Plant Cell Physiol.">
        <title>Rice Annotation Project Database (RAP-DB): an integrative and interactive database for rice genomics.</title>
        <authorList>
            <person name="Sakai H."/>
            <person name="Lee S.S."/>
            <person name="Tanaka T."/>
            <person name="Numa H."/>
            <person name="Kim J."/>
            <person name="Kawahara Y."/>
            <person name="Wakimoto H."/>
            <person name="Yang C.C."/>
            <person name="Iwamoto M."/>
            <person name="Abe T."/>
            <person name="Yamada Y."/>
            <person name="Muto A."/>
            <person name="Inokuchi H."/>
            <person name="Ikemura T."/>
            <person name="Matsumoto T."/>
            <person name="Sasaki T."/>
            <person name="Itoh T."/>
        </authorList>
    </citation>
    <scope>NUCLEOTIDE SEQUENCE [LARGE SCALE GENOMIC DNA]</scope>
    <source>
        <strain evidence="3">cv. Nipponbare</strain>
    </source>
</reference>
<feature type="region of interest" description="Disordered" evidence="1">
    <location>
        <begin position="1"/>
        <end position="51"/>
    </location>
</feature>
<name>A0A0P0VAG0_ORYSJ</name>
<dbReference type="EMBL" id="AP014957">
    <property type="protein sequence ID" value="BAS75255.1"/>
    <property type="molecule type" value="Genomic_DNA"/>
</dbReference>
<evidence type="ECO:0000313" key="2">
    <source>
        <dbReference type="EMBL" id="BAS75255.1"/>
    </source>
</evidence>
<accession>A0A0P0VAG0</accession>
<gene>
    <name evidence="2" type="ordered locus">Os01g0852100</name>
    <name evidence="2" type="ORF">OSNPB_010852100</name>
</gene>
<organism evidence="2 3">
    <name type="scientific">Oryza sativa subsp. japonica</name>
    <name type="common">Rice</name>
    <dbReference type="NCBI Taxonomy" id="39947"/>
    <lineage>
        <taxon>Eukaryota</taxon>
        <taxon>Viridiplantae</taxon>
        <taxon>Streptophyta</taxon>
        <taxon>Embryophyta</taxon>
        <taxon>Tracheophyta</taxon>
        <taxon>Spermatophyta</taxon>
        <taxon>Magnoliopsida</taxon>
        <taxon>Liliopsida</taxon>
        <taxon>Poales</taxon>
        <taxon>Poaceae</taxon>
        <taxon>BOP clade</taxon>
        <taxon>Oryzoideae</taxon>
        <taxon>Oryzeae</taxon>
        <taxon>Oryzinae</taxon>
        <taxon>Oryza</taxon>
        <taxon>Oryza sativa</taxon>
    </lineage>
</organism>
<protein>
    <submittedName>
        <fullName evidence="2">Os01g0852100 protein</fullName>
    </submittedName>
</protein>
<dbReference type="Gramene" id="Os01t0852100-01">
    <property type="protein sequence ID" value="Os01t0852100-01"/>
    <property type="gene ID" value="Os01g0852100"/>
</dbReference>
<evidence type="ECO:0000256" key="1">
    <source>
        <dbReference type="SAM" id="MobiDB-lite"/>
    </source>
</evidence>
<keyword evidence="3" id="KW-1185">Reference proteome</keyword>
<dbReference type="STRING" id="39947.A0A0P0VAG0"/>